<feature type="compositionally biased region" description="Acidic residues" evidence="1">
    <location>
        <begin position="417"/>
        <end position="429"/>
    </location>
</feature>
<sequence length="480" mass="56197">MSFAPPKIRVAHGIPLSDRWLNIHCAYVIKRMNKNQTFIGATNDLEYELARVSAEIQNVDAPKRMGGKMEPILAITGFTHATETKTFAKECEKNFKWGRYDRSWHSKIKPKVDQIIPNFRLIGKVWGKTPKHSRGPKGGYGLESEGKIPPPPPSFKKMTLTSGVLRRVWTIRETFRHDDPGADEKFYQHCSDYQDWYKKLCARLAKRQRKLHRQELKRVYINTLGAAPMPFLTLGEYKIDNSAEELINDMGLINDFSSEPWKKGIKYADRDQLDEWSESYTAGHYDLQQRINDFDKKLKQLNNRPTTLPNLNPPRVWRKERNWIVHWSPKIMKNEELFKLLTKDWDFLELRNNKKSEIKHKELVYDWRPSTQRSPKWKRTPGLLEPLPQRKDILAVPRRKLWRYVSREGDYYSHSEDESDDDEDFDTEDNFSRSRDNINLSNPGSSSGFSSGRNSLSVSYQGPHRSSIRGRHNNDSDDDD</sequence>
<dbReference type="OrthoDB" id="10313202at2759"/>
<keyword evidence="3" id="KW-1185">Reference proteome</keyword>
<name>A0A9N9AIK9_9GLOM</name>
<proteinExistence type="predicted"/>
<gene>
    <name evidence="2" type="ORF">AGERDE_LOCUS5653</name>
</gene>
<feature type="region of interest" description="Disordered" evidence="1">
    <location>
        <begin position="131"/>
        <end position="156"/>
    </location>
</feature>
<evidence type="ECO:0000313" key="3">
    <source>
        <dbReference type="Proteomes" id="UP000789831"/>
    </source>
</evidence>
<protein>
    <submittedName>
        <fullName evidence="2">4401_t:CDS:1</fullName>
    </submittedName>
</protein>
<dbReference type="EMBL" id="CAJVPL010000789">
    <property type="protein sequence ID" value="CAG8529765.1"/>
    <property type="molecule type" value="Genomic_DNA"/>
</dbReference>
<accession>A0A9N9AIK9</accession>
<dbReference type="Proteomes" id="UP000789831">
    <property type="component" value="Unassembled WGS sequence"/>
</dbReference>
<comment type="caution">
    <text evidence="2">The sequence shown here is derived from an EMBL/GenBank/DDBJ whole genome shotgun (WGS) entry which is preliminary data.</text>
</comment>
<reference evidence="2" key="1">
    <citation type="submission" date="2021-06" db="EMBL/GenBank/DDBJ databases">
        <authorList>
            <person name="Kallberg Y."/>
            <person name="Tangrot J."/>
            <person name="Rosling A."/>
        </authorList>
    </citation>
    <scope>NUCLEOTIDE SEQUENCE</scope>
    <source>
        <strain evidence="2">MT106</strain>
    </source>
</reference>
<feature type="compositionally biased region" description="Low complexity" evidence="1">
    <location>
        <begin position="439"/>
        <end position="459"/>
    </location>
</feature>
<feature type="region of interest" description="Disordered" evidence="1">
    <location>
        <begin position="412"/>
        <end position="480"/>
    </location>
</feature>
<dbReference type="AlphaFoldDB" id="A0A9N9AIK9"/>
<evidence type="ECO:0000256" key="1">
    <source>
        <dbReference type="SAM" id="MobiDB-lite"/>
    </source>
</evidence>
<evidence type="ECO:0000313" key="2">
    <source>
        <dbReference type="EMBL" id="CAG8529765.1"/>
    </source>
</evidence>
<organism evidence="2 3">
    <name type="scientific">Ambispora gerdemannii</name>
    <dbReference type="NCBI Taxonomy" id="144530"/>
    <lineage>
        <taxon>Eukaryota</taxon>
        <taxon>Fungi</taxon>
        <taxon>Fungi incertae sedis</taxon>
        <taxon>Mucoromycota</taxon>
        <taxon>Glomeromycotina</taxon>
        <taxon>Glomeromycetes</taxon>
        <taxon>Archaeosporales</taxon>
        <taxon>Ambisporaceae</taxon>
        <taxon>Ambispora</taxon>
    </lineage>
</organism>